<keyword evidence="1" id="KW-1133">Transmembrane helix</keyword>
<evidence type="ECO:0000313" key="3">
    <source>
        <dbReference type="EMBL" id="MFC4031990.1"/>
    </source>
</evidence>
<feature type="domain" description="Phosphatidic acid phosphatase type 2/haloperoxidase" evidence="2">
    <location>
        <begin position="97"/>
        <end position="211"/>
    </location>
</feature>
<dbReference type="RefSeq" id="WP_386428562.1">
    <property type="nucleotide sequence ID" value="NZ_JBHSBB010000009.1"/>
</dbReference>
<sequence>MLRRAAAGSAGVRWPRLLLPACCGAGFAALAGVVLTKQGSPYVFDTGPHDWSVAHRPHAAATAVRYVTDAGAGPFPPVASAVGGWLAGGRGARRQAVAAALALLVFVTGQVLRTAVMTAAHRARPPVADWAVHVSGSAFPSGHTASSAMAAGLLGWGLLRALPGRAGKALTAVGVTVAVAVGCSRVYLGVHWPTDVLGGWLLAGCWLGLTLPPLTAWLDTGGGPGRGP</sequence>
<dbReference type="PANTHER" id="PTHR14969:SF13">
    <property type="entry name" value="AT30094P"/>
    <property type="match status" value="1"/>
</dbReference>
<feature type="transmembrane region" description="Helical" evidence="1">
    <location>
        <begin position="200"/>
        <end position="218"/>
    </location>
</feature>
<keyword evidence="1" id="KW-0812">Transmembrane</keyword>
<keyword evidence="4" id="KW-1185">Reference proteome</keyword>
<evidence type="ECO:0000256" key="1">
    <source>
        <dbReference type="SAM" id="Phobius"/>
    </source>
</evidence>
<proteinExistence type="predicted"/>
<keyword evidence="1" id="KW-0472">Membrane</keyword>
<accession>A0ABV8HMF9</accession>
<dbReference type="Gene3D" id="1.20.144.10">
    <property type="entry name" value="Phosphatidic acid phosphatase type 2/haloperoxidase"/>
    <property type="match status" value="1"/>
</dbReference>
<dbReference type="PANTHER" id="PTHR14969">
    <property type="entry name" value="SPHINGOSINE-1-PHOSPHATE PHOSPHOHYDROLASE"/>
    <property type="match status" value="1"/>
</dbReference>
<dbReference type="Pfam" id="PF01569">
    <property type="entry name" value="PAP2"/>
    <property type="match status" value="1"/>
</dbReference>
<comment type="caution">
    <text evidence="3">The sequence shown here is derived from an EMBL/GenBank/DDBJ whole genome shotgun (WGS) entry which is preliminary data.</text>
</comment>
<reference evidence="4" key="1">
    <citation type="journal article" date="2019" name="Int. J. Syst. Evol. Microbiol.">
        <title>The Global Catalogue of Microorganisms (GCM) 10K type strain sequencing project: providing services to taxonomists for standard genome sequencing and annotation.</title>
        <authorList>
            <consortium name="The Broad Institute Genomics Platform"/>
            <consortium name="The Broad Institute Genome Sequencing Center for Infectious Disease"/>
            <person name="Wu L."/>
            <person name="Ma J."/>
        </authorList>
    </citation>
    <scope>NUCLEOTIDE SEQUENCE [LARGE SCALE GENOMIC DNA]</scope>
    <source>
        <strain evidence="4">CGMCC 4.7237</strain>
    </source>
</reference>
<dbReference type="SUPFAM" id="SSF48317">
    <property type="entry name" value="Acid phosphatase/Vanadium-dependent haloperoxidase"/>
    <property type="match status" value="1"/>
</dbReference>
<feature type="transmembrane region" description="Helical" evidence="1">
    <location>
        <begin position="169"/>
        <end position="188"/>
    </location>
</feature>
<dbReference type="Proteomes" id="UP001595765">
    <property type="component" value="Unassembled WGS sequence"/>
</dbReference>
<dbReference type="EMBL" id="JBHSBB010000009">
    <property type="protein sequence ID" value="MFC4031990.1"/>
    <property type="molecule type" value="Genomic_DNA"/>
</dbReference>
<dbReference type="SMART" id="SM00014">
    <property type="entry name" value="acidPPc"/>
    <property type="match status" value="1"/>
</dbReference>
<gene>
    <name evidence="3" type="ORF">ACFO3J_10905</name>
</gene>
<evidence type="ECO:0000313" key="4">
    <source>
        <dbReference type="Proteomes" id="UP001595765"/>
    </source>
</evidence>
<protein>
    <submittedName>
        <fullName evidence="3">Phosphatase PAP2 family protein</fullName>
    </submittedName>
</protein>
<organism evidence="3 4">
    <name type="scientific">Streptomyces polygonati</name>
    <dbReference type="NCBI Taxonomy" id="1617087"/>
    <lineage>
        <taxon>Bacteria</taxon>
        <taxon>Bacillati</taxon>
        <taxon>Actinomycetota</taxon>
        <taxon>Actinomycetes</taxon>
        <taxon>Kitasatosporales</taxon>
        <taxon>Streptomycetaceae</taxon>
        <taxon>Streptomyces</taxon>
    </lineage>
</organism>
<evidence type="ECO:0000259" key="2">
    <source>
        <dbReference type="SMART" id="SM00014"/>
    </source>
</evidence>
<dbReference type="InterPro" id="IPR000326">
    <property type="entry name" value="PAP2/HPO"/>
</dbReference>
<dbReference type="InterPro" id="IPR036938">
    <property type="entry name" value="PAP2/HPO_sf"/>
</dbReference>
<dbReference type="CDD" id="cd03392">
    <property type="entry name" value="PAP2_like_2"/>
    <property type="match status" value="1"/>
</dbReference>
<name>A0ABV8HMF9_9ACTN</name>
<feature type="transmembrane region" description="Helical" evidence="1">
    <location>
        <begin position="96"/>
        <end position="116"/>
    </location>
</feature>